<dbReference type="Proteomes" id="UP000577362">
    <property type="component" value="Unassembled WGS sequence"/>
</dbReference>
<reference evidence="9 10" key="1">
    <citation type="submission" date="2020-08" db="EMBL/GenBank/DDBJ databases">
        <title>Genomic Encyclopedia of Type Strains, Phase IV (KMG-IV): sequencing the most valuable type-strain genomes for metagenomic binning, comparative biology and taxonomic classification.</title>
        <authorList>
            <person name="Goeker M."/>
        </authorList>
    </citation>
    <scope>NUCLEOTIDE SEQUENCE [LARGE SCALE GENOMIC DNA]</scope>
    <source>
        <strain evidence="9 10">DSM 103737</strain>
    </source>
</reference>
<keyword evidence="2 7" id="KW-0813">Transport</keyword>
<keyword evidence="5 7" id="KW-1133">Transmembrane helix</keyword>
<dbReference type="InterPro" id="IPR000515">
    <property type="entry name" value="MetI-like"/>
</dbReference>
<keyword evidence="3" id="KW-1003">Cell membrane</keyword>
<feature type="transmembrane region" description="Helical" evidence="7">
    <location>
        <begin position="27"/>
        <end position="46"/>
    </location>
</feature>
<feature type="transmembrane region" description="Helical" evidence="7">
    <location>
        <begin position="125"/>
        <end position="148"/>
    </location>
</feature>
<evidence type="ECO:0000256" key="3">
    <source>
        <dbReference type="ARBA" id="ARBA00022475"/>
    </source>
</evidence>
<name>A0A840C046_9HYPH</name>
<keyword evidence="10" id="KW-1185">Reference proteome</keyword>
<dbReference type="PANTHER" id="PTHR32243">
    <property type="entry name" value="MALTOSE TRANSPORT SYSTEM PERMEASE-RELATED"/>
    <property type="match status" value="1"/>
</dbReference>
<feature type="domain" description="ABC transmembrane type-1" evidence="8">
    <location>
        <begin position="88"/>
        <end position="279"/>
    </location>
</feature>
<feature type="transmembrane region" description="Helical" evidence="7">
    <location>
        <begin position="84"/>
        <end position="113"/>
    </location>
</feature>
<dbReference type="Gene3D" id="1.10.3720.10">
    <property type="entry name" value="MetI-like"/>
    <property type="match status" value="1"/>
</dbReference>
<dbReference type="CDD" id="cd06261">
    <property type="entry name" value="TM_PBP2"/>
    <property type="match status" value="1"/>
</dbReference>
<keyword evidence="6 7" id="KW-0472">Membrane</keyword>
<organism evidence="9 10">
    <name type="scientific">Chelatococcus caeni</name>
    <dbReference type="NCBI Taxonomy" id="1348468"/>
    <lineage>
        <taxon>Bacteria</taxon>
        <taxon>Pseudomonadati</taxon>
        <taxon>Pseudomonadota</taxon>
        <taxon>Alphaproteobacteria</taxon>
        <taxon>Hyphomicrobiales</taxon>
        <taxon>Chelatococcaceae</taxon>
        <taxon>Chelatococcus</taxon>
    </lineage>
</organism>
<dbReference type="PROSITE" id="PS50928">
    <property type="entry name" value="ABC_TM1"/>
    <property type="match status" value="1"/>
</dbReference>
<dbReference type="AlphaFoldDB" id="A0A840C046"/>
<dbReference type="Pfam" id="PF00528">
    <property type="entry name" value="BPD_transp_1"/>
    <property type="match status" value="1"/>
</dbReference>
<dbReference type="SUPFAM" id="SSF161098">
    <property type="entry name" value="MetI-like"/>
    <property type="match status" value="1"/>
</dbReference>
<dbReference type="GO" id="GO:0005886">
    <property type="term" value="C:plasma membrane"/>
    <property type="evidence" value="ECO:0007669"/>
    <property type="project" value="UniProtKB-SubCell"/>
</dbReference>
<protein>
    <submittedName>
        <fullName evidence="9">Multiple sugar transport system permease protein</fullName>
    </submittedName>
</protein>
<evidence type="ECO:0000313" key="9">
    <source>
        <dbReference type="EMBL" id="MBB4018945.1"/>
    </source>
</evidence>
<comment type="similarity">
    <text evidence="7">Belongs to the binding-protein-dependent transport system permease family.</text>
</comment>
<keyword evidence="4 7" id="KW-0812">Transmembrane</keyword>
<evidence type="ECO:0000256" key="2">
    <source>
        <dbReference type="ARBA" id="ARBA00022448"/>
    </source>
</evidence>
<dbReference type="GO" id="GO:0055085">
    <property type="term" value="P:transmembrane transport"/>
    <property type="evidence" value="ECO:0007669"/>
    <property type="project" value="InterPro"/>
</dbReference>
<gene>
    <name evidence="9" type="ORF">GGR16_003992</name>
</gene>
<feature type="transmembrane region" description="Helical" evidence="7">
    <location>
        <begin position="200"/>
        <end position="222"/>
    </location>
</feature>
<dbReference type="InterPro" id="IPR035906">
    <property type="entry name" value="MetI-like_sf"/>
</dbReference>
<comment type="subcellular location">
    <subcellularLocation>
        <location evidence="1 7">Cell membrane</location>
        <topology evidence="1 7">Multi-pass membrane protein</topology>
    </subcellularLocation>
</comment>
<dbReference type="PANTHER" id="PTHR32243:SF18">
    <property type="entry name" value="INNER MEMBRANE ABC TRANSPORTER PERMEASE PROTEIN YCJP"/>
    <property type="match status" value="1"/>
</dbReference>
<sequence length="294" mass="33183">MLMPATEPAVVSPYYLGLRNRERLMRLLAYGLLILAIVIVFFPLAWMGTVSVRPNLEVTKMPPDWVPEVFTLEPYAKIFSSPRYLVVFANTMIISLVVTALSLVLGATAAYALARFRFAGQRAVLMFLITTQMFPLVLLCIPYFRIFITFGLYDTRTALVIVYLTFTLPFCILMLRSYFLNIPRDIEEAAMVDGCSRLGAIFRTLVPMSYPAFIGAGLYTFLLAWNEFLFAVVLIESWGNRVLTMAIYSLMAEFVTEWNMMMAFSVLASLPLVVAFIFLQKYMVQGMTAGALTS</sequence>
<evidence type="ECO:0000256" key="7">
    <source>
        <dbReference type="RuleBase" id="RU363032"/>
    </source>
</evidence>
<evidence type="ECO:0000259" key="8">
    <source>
        <dbReference type="PROSITE" id="PS50928"/>
    </source>
</evidence>
<evidence type="ECO:0000256" key="4">
    <source>
        <dbReference type="ARBA" id="ARBA00022692"/>
    </source>
</evidence>
<keyword evidence="9" id="KW-0762">Sugar transport</keyword>
<evidence type="ECO:0000313" key="10">
    <source>
        <dbReference type="Proteomes" id="UP000577362"/>
    </source>
</evidence>
<dbReference type="InterPro" id="IPR050901">
    <property type="entry name" value="BP-dep_ABC_trans_perm"/>
</dbReference>
<proteinExistence type="inferred from homology"/>
<dbReference type="EMBL" id="JACIEN010000005">
    <property type="protein sequence ID" value="MBB4018945.1"/>
    <property type="molecule type" value="Genomic_DNA"/>
</dbReference>
<feature type="transmembrane region" description="Helical" evidence="7">
    <location>
        <begin position="260"/>
        <end position="279"/>
    </location>
</feature>
<evidence type="ECO:0000256" key="5">
    <source>
        <dbReference type="ARBA" id="ARBA00022989"/>
    </source>
</evidence>
<comment type="caution">
    <text evidence="9">The sequence shown here is derived from an EMBL/GenBank/DDBJ whole genome shotgun (WGS) entry which is preliminary data.</text>
</comment>
<feature type="transmembrane region" description="Helical" evidence="7">
    <location>
        <begin position="160"/>
        <end position="179"/>
    </location>
</feature>
<dbReference type="RefSeq" id="WP_019402584.1">
    <property type="nucleotide sequence ID" value="NZ_JACIEN010000005.1"/>
</dbReference>
<evidence type="ECO:0000256" key="6">
    <source>
        <dbReference type="ARBA" id="ARBA00023136"/>
    </source>
</evidence>
<evidence type="ECO:0000256" key="1">
    <source>
        <dbReference type="ARBA" id="ARBA00004651"/>
    </source>
</evidence>
<accession>A0A840C046</accession>